<dbReference type="Pfam" id="PF04299">
    <property type="entry name" value="FMN_bind_2"/>
    <property type="match status" value="1"/>
</dbReference>
<proteinExistence type="predicted"/>
<dbReference type="Gene3D" id="2.30.110.10">
    <property type="entry name" value="Electron Transport, Fmn-binding Protein, Chain A"/>
    <property type="match status" value="1"/>
</dbReference>
<dbReference type="SUPFAM" id="SSF50475">
    <property type="entry name" value="FMN-binding split barrel"/>
    <property type="match status" value="1"/>
</dbReference>
<evidence type="ECO:0000313" key="2">
    <source>
        <dbReference type="Proteomes" id="UP000190776"/>
    </source>
</evidence>
<sequence length="260" mass="28616">MYLRAAHAEHHLPTLRAFIRANPLGIFTTALPSPAQTFPLLQSSHVPFLLDIGDESSETELGTLRAHIARANPQSKAMIESLSSQKENGTTTGPRTLEQDVLILFNAPVHHYVTPKFYRATKPATGKVVPTWDYAAVQVYGRAKIYFDSKDPATDAYLAKQVADLSRMAETEVMGYEKPWEVADAPAPYVDALKKAIVGVEVEVTSMAGKWKMSQELAEGDREGVVKGFEALGSEVGSEMARVVKERGELMERKKAEAKQ</sequence>
<dbReference type="OrthoDB" id="2101473at2759"/>
<dbReference type="EMBL" id="MSZU01000074">
    <property type="protein sequence ID" value="OMP88705.1"/>
    <property type="molecule type" value="Genomic_DNA"/>
</dbReference>
<dbReference type="PANTHER" id="PTHR35802:SF1">
    <property type="entry name" value="PROTEASE SYNTHASE AND SPORULATION PROTEIN PAI 2"/>
    <property type="match status" value="1"/>
</dbReference>
<name>A0A1S8BMQ0_9PEZI</name>
<dbReference type="PANTHER" id="PTHR35802">
    <property type="entry name" value="PROTEASE SYNTHASE AND SPORULATION PROTEIN PAI 2"/>
    <property type="match status" value="1"/>
</dbReference>
<dbReference type="AlphaFoldDB" id="A0A1S8BMQ0"/>
<reference evidence="1 2" key="1">
    <citation type="submission" date="2017-01" db="EMBL/GenBank/DDBJ databases">
        <title>Draft genome sequence of Diplodia seriata F98.1, a fungal species involved in grapevine trunk diseases.</title>
        <authorList>
            <person name="Robert-Siegwald G."/>
            <person name="Vallet J."/>
            <person name="Abou-Mansour E."/>
            <person name="Xu J."/>
            <person name="Rey P."/>
            <person name="Bertsch C."/>
            <person name="Rego C."/>
            <person name="Larignon P."/>
            <person name="Fontaine F."/>
            <person name="Lebrun M.-H."/>
        </authorList>
    </citation>
    <scope>NUCLEOTIDE SEQUENCE [LARGE SCALE GENOMIC DNA]</scope>
    <source>
        <strain evidence="1 2">F98.1</strain>
    </source>
</reference>
<dbReference type="PIRSF" id="PIRSF010372">
    <property type="entry name" value="PaiB"/>
    <property type="match status" value="1"/>
</dbReference>
<dbReference type="STRING" id="420778.A0A1S8BMQ0"/>
<accession>A0A1S8BMQ0</accession>
<dbReference type="Proteomes" id="UP000190776">
    <property type="component" value="Unassembled WGS sequence"/>
</dbReference>
<dbReference type="InterPro" id="IPR007396">
    <property type="entry name" value="TR_PAI2-type"/>
</dbReference>
<evidence type="ECO:0008006" key="3">
    <source>
        <dbReference type="Google" id="ProtNLM"/>
    </source>
</evidence>
<protein>
    <recommendedName>
        <fullName evidence="3">Transcriptional regulator</fullName>
    </recommendedName>
</protein>
<comment type="caution">
    <text evidence="1">The sequence shown here is derived from an EMBL/GenBank/DDBJ whole genome shotgun (WGS) entry which is preliminary data.</text>
</comment>
<dbReference type="InterPro" id="IPR012349">
    <property type="entry name" value="Split_barrel_FMN-bd"/>
</dbReference>
<evidence type="ECO:0000313" key="1">
    <source>
        <dbReference type="EMBL" id="OMP88705.1"/>
    </source>
</evidence>
<gene>
    <name evidence="1" type="ORF">BK809_0005426</name>
</gene>
<organism evidence="1 2">
    <name type="scientific">Diplodia seriata</name>
    <dbReference type="NCBI Taxonomy" id="420778"/>
    <lineage>
        <taxon>Eukaryota</taxon>
        <taxon>Fungi</taxon>
        <taxon>Dikarya</taxon>
        <taxon>Ascomycota</taxon>
        <taxon>Pezizomycotina</taxon>
        <taxon>Dothideomycetes</taxon>
        <taxon>Dothideomycetes incertae sedis</taxon>
        <taxon>Botryosphaeriales</taxon>
        <taxon>Botryosphaeriaceae</taxon>
        <taxon>Diplodia</taxon>
    </lineage>
</organism>